<name>C9MNS9_9BACT</name>
<dbReference type="AlphaFoldDB" id="C9MNS9"/>
<gene>
    <name evidence="1" type="ORF">HMPREF0973_01267</name>
</gene>
<keyword evidence="2" id="KW-1185">Reference proteome</keyword>
<accession>C9MNS9</accession>
<organism evidence="1 2">
    <name type="scientific">Prevotella veroralis F0319</name>
    <dbReference type="NCBI Taxonomy" id="649761"/>
    <lineage>
        <taxon>Bacteria</taxon>
        <taxon>Pseudomonadati</taxon>
        <taxon>Bacteroidota</taxon>
        <taxon>Bacteroidia</taxon>
        <taxon>Bacteroidales</taxon>
        <taxon>Prevotellaceae</taxon>
        <taxon>Prevotella</taxon>
    </lineage>
</organism>
<proteinExistence type="predicted"/>
<dbReference type="EMBL" id="ACVA01000031">
    <property type="protein sequence ID" value="EEX18732.1"/>
    <property type="molecule type" value="Genomic_DNA"/>
</dbReference>
<reference evidence="1 2" key="1">
    <citation type="submission" date="2009-09" db="EMBL/GenBank/DDBJ databases">
        <authorList>
            <person name="Weinstock G."/>
            <person name="Sodergren E."/>
            <person name="Clifton S."/>
            <person name="Fulton L."/>
            <person name="Fulton B."/>
            <person name="Courtney L."/>
            <person name="Fronick C."/>
            <person name="Harrison M."/>
            <person name="Strong C."/>
            <person name="Farmer C."/>
            <person name="Delahaunty K."/>
            <person name="Markovic C."/>
            <person name="Hall O."/>
            <person name="Minx P."/>
            <person name="Tomlinson C."/>
            <person name="Mitreva M."/>
            <person name="Nelson J."/>
            <person name="Hou S."/>
            <person name="Wollam A."/>
            <person name="Pepin K.H."/>
            <person name="Johnson M."/>
            <person name="Bhonagiri V."/>
            <person name="Nash W.E."/>
            <person name="Warren W."/>
            <person name="Chinwalla A."/>
            <person name="Mardis E.R."/>
            <person name="Wilson R.K."/>
        </authorList>
    </citation>
    <scope>NUCLEOTIDE SEQUENCE [LARGE SCALE GENOMIC DNA]</scope>
    <source>
        <strain evidence="1 2">F0319</strain>
    </source>
</reference>
<sequence>MREEPFLDVRRASASLYSFCFLLMNHCLVTFDAHLCSDAPPRFSKDISSFRRGLRETVRDGKAY</sequence>
<evidence type="ECO:0000313" key="1">
    <source>
        <dbReference type="EMBL" id="EEX18732.1"/>
    </source>
</evidence>
<dbReference type="Proteomes" id="UP000003327">
    <property type="component" value="Unassembled WGS sequence"/>
</dbReference>
<dbReference type="STRING" id="649761.HMPREF0973_01267"/>
<dbReference type="HOGENOM" id="CLU_2864153_0_0_10"/>
<protein>
    <submittedName>
        <fullName evidence="1">Uncharacterized protein</fullName>
    </submittedName>
</protein>
<comment type="caution">
    <text evidence="1">The sequence shown here is derived from an EMBL/GenBank/DDBJ whole genome shotgun (WGS) entry which is preliminary data.</text>
</comment>
<evidence type="ECO:0000313" key="2">
    <source>
        <dbReference type="Proteomes" id="UP000003327"/>
    </source>
</evidence>